<dbReference type="InterPro" id="IPR050377">
    <property type="entry name" value="Radical_SAM_PqqE_MftC-like"/>
</dbReference>
<dbReference type="InterPro" id="IPR013785">
    <property type="entry name" value="Aldolase_TIM"/>
</dbReference>
<feature type="domain" description="Radical SAM core" evidence="5">
    <location>
        <begin position="10"/>
        <end position="71"/>
    </location>
</feature>
<evidence type="ECO:0000313" key="7">
    <source>
        <dbReference type="Proteomes" id="UP001519332"/>
    </source>
</evidence>
<sequence>MAELSFVWLEITGKCQLKCEHCYADSGPSGTDGVMTLADWSRVIDQAAGLGTRMVQFIGGEPTLYPGVARLDRTRAQS</sequence>
<dbReference type="EMBL" id="JAGINW010000001">
    <property type="protein sequence ID" value="MBP2321212.1"/>
    <property type="molecule type" value="Genomic_DNA"/>
</dbReference>
<dbReference type="RefSeq" id="WP_245378190.1">
    <property type="nucleotide sequence ID" value="NZ_JAGINW010000001.1"/>
</dbReference>
<dbReference type="Gene3D" id="3.20.20.70">
    <property type="entry name" value="Aldolase class I"/>
    <property type="match status" value="1"/>
</dbReference>
<dbReference type="Pfam" id="PF04055">
    <property type="entry name" value="Radical_SAM"/>
    <property type="match status" value="1"/>
</dbReference>
<dbReference type="SUPFAM" id="SSF102114">
    <property type="entry name" value="Radical SAM enzymes"/>
    <property type="match status" value="1"/>
</dbReference>
<evidence type="ECO:0000256" key="2">
    <source>
        <dbReference type="ARBA" id="ARBA00022723"/>
    </source>
</evidence>
<keyword evidence="7" id="KW-1185">Reference proteome</keyword>
<dbReference type="PANTHER" id="PTHR11228:SF7">
    <property type="entry name" value="PQQA PEPTIDE CYCLASE"/>
    <property type="match status" value="1"/>
</dbReference>
<reference evidence="6 7" key="1">
    <citation type="submission" date="2021-03" db="EMBL/GenBank/DDBJ databases">
        <title>Sequencing the genomes of 1000 actinobacteria strains.</title>
        <authorList>
            <person name="Klenk H.-P."/>
        </authorList>
    </citation>
    <scope>NUCLEOTIDE SEQUENCE [LARGE SCALE GENOMIC DNA]</scope>
    <source>
        <strain evidence="6 7">DSM 46670</strain>
    </source>
</reference>
<proteinExistence type="predicted"/>
<keyword evidence="2" id="KW-0479">Metal-binding</keyword>
<evidence type="ECO:0000259" key="5">
    <source>
        <dbReference type="Pfam" id="PF04055"/>
    </source>
</evidence>
<gene>
    <name evidence="6" type="ORF">JOF56_001597</name>
</gene>
<dbReference type="CDD" id="cd01335">
    <property type="entry name" value="Radical_SAM"/>
    <property type="match status" value="1"/>
</dbReference>
<protein>
    <submittedName>
        <fullName evidence="6">MoaA/NifB/PqqE/SkfB family radical SAM enzyme</fullName>
    </submittedName>
</protein>
<evidence type="ECO:0000256" key="1">
    <source>
        <dbReference type="ARBA" id="ARBA00022691"/>
    </source>
</evidence>
<organism evidence="6 7">
    <name type="scientific">Kibdelosporangium banguiense</name>
    <dbReference type="NCBI Taxonomy" id="1365924"/>
    <lineage>
        <taxon>Bacteria</taxon>
        <taxon>Bacillati</taxon>
        <taxon>Actinomycetota</taxon>
        <taxon>Actinomycetes</taxon>
        <taxon>Pseudonocardiales</taxon>
        <taxon>Pseudonocardiaceae</taxon>
        <taxon>Kibdelosporangium</taxon>
    </lineage>
</organism>
<keyword evidence="4" id="KW-0411">Iron-sulfur</keyword>
<evidence type="ECO:0000256" key="3">
    <source>
        <dbReference type="ARBA" id="ARBA00023004"/>
    </source>
</evidence>
<dbReference type="InterPro" id="IPR058240">
    <property type="entry name" value="rSAM_sf"/>
</dbReference>
<comment type="caution">
    <text evidence="6">The sequence shown here is derived from an EMBL/GenBank/DDBJ whole genome shotgun (WGS) entry which is preliminary data.</text>
</comment>
<dbReference type="SFLD" id="SFLDG01067">
    <property type="entry name" value="SPASM/twitch_domain_containing"/>
    <property type="match status" value="1"/>
</dbReference>
<keyword evidence="3" id="KW-0408">Iron</keyword>
<dbReference type="Proteomes" id="UP001519332">
    <property type="component" value="Unassembled WGS sequence"/>
</dbReference>
<name>A0ABS4T9V8_9PSEU</name>
<evidence type="ECO:0000313" key="6">
    <source>
        <dbReference type="EMBL" id="MBP2321212.1"/>
    </source>
</evidence>
<dbReference type="PANTHER" id="PTHR11228">
    <property type="entry name" value="RADICAL SAM DOMAIN PROTEIN"/>
    <property type="match status" value="1"/>
</dbReference>
<accession>A0ABS4T9V8</accession>
<evidence type="ECO:0000256" key="4">
    <source>
        <dbReference type="ARBA" id="ARBA00023014"/>
    </source>
</evidence>
<dbReference type="InterPro" id="IPR007197">
    <property type="entry name" value="rSAM"/>
</dbReference>
<dbReference type="SFLD" id="SFLDS00029">
    <property type="entry name" value="Radical_SAM"/>
    <property type="match status" value="1"/>
</dbReference>
<keyword evidence="1" id="KW-0949">S-adenosyl-L-methionine</keyword>